<evidence type="ECO:0000313" key="1">
    <source>
        <dbReference type="EMBL" id="KAK3765806.1"/>
    </source>
</evidence>
<name>A0AAE0ZBT6_9GAST</name>
<dbReference type="EMBL" id="JAWDGP010004277">
    <property type="protein sequence ID" value="KAK3765806.1"/>
    <property type="molecule type" value="Genomic_DNA"/>
</dbReference>
<keyword evidence="2" id="KW-1185">Reference proteome</keyword>
<organism evidence="1 2">
    <name type="scientific">Elysia crispata</name>
    <name type="common">lettuce slug</name>
    <dbReference type="NCBI Taxonomy" id="231223"/>
    <lineage>
        <taxon>Eukaryota</taxon>
        <taxon>Metazoa</taxon>
        <taxon>Spiralia</taxon>
        <taxon>Lophotrochozoa</taxon>
        <taxon>Mollusca</taxon>
        <taxon>Gastropoda</taxon>
        <taxon>Heterobranchia</taxon>
        <taxon>Euthyneura</taxon>
        <taxon>Panpulmonata</taxon>
        <taxon>Sacoglossa</taxon>
        <taxon>Placobranchoidea</taxon>
        <taxon>Plakobranchidae</taxon>
        <taxon>Elysia</taxon>
    </lineage>
</organism>
<evidence type="ECO:0000313" key="2">
    <source>
        <dbReference type="Proteomes" id="UP001283361"/>
    </source>
</evidence>
<reference evidence="1" key="1">
    <citation type="journal article" date="2023" name="G3 (Bethesda)">
        <title>A reference genome for the long-term kleptoplast-retaining sea slug Elysia crispata morphotype clarki.</title>
        <authorList>
            <person name="Eastman K.E."/>
            <person name="Pendleton A.L."/>
            <person name="Shaikh M.A."/>
            <person name="Suttiyut T."/>
            <person name="Ogas R."/>
            <person name="Tomko P."/>
            <person name="Gavelis G."/>
            <person name="Widhalm J.R."/>
            <person name="Wisecaver J.H."/>
        </authorList>
    </citation>
    <scope>NUCLEOTIDE SEQUENCE</scope>
    <source>
        <strain evidence="1">ECLA1</strain>
    </source>
</reference>
<dbReference type="AlphaFoldDB" id="A0AAE0ZBT6"/>
<proteinExistence type="predicted"/>
<accession>A0AAE0ZBT6</accession>
<comment type="caution">
    <text evidence="1">The sequence shown here is derived from an EMBL/GenBank/DDBJ whole genome shotgun (WGS) entry which is preliminary data.</text>
</comment>
<gene>
    <name evidence="1" type="ORF">RRG08_026276</name>
</gene>
<dbReference type="Proteomes" id="UP001283361">
    <property type="component" value="Unassembled WGS sequence"/>
</dbReference>
<protein>
    <submittedName>
        <fullName evidence="1">Uncharacterized protein</fullName>
    </submittedName>
</protein>
<sequence>MLALHDPNLVLPFCFSVSSSMSRDRRKARQIVGWKSGVDKPLFDKSRAMHVSRSTLHLNIRGPNVHLGWLFAIDSNNVAPLPSHFDPVSVLGAPAVSIQASYLHGQDLMEFVGLTFRPETHSSRLAIDLCFSR</sequence>